<proteinExistence type="predicted"/>
<feature type="chain" id="PRO_5012235469" description="Bacterial Ig-like domain-containing protein" evidence="1">
    <location>
        <begin position="21"/>
        <end position="429"/>
    </location>
</feature>
<comment type="caution">
    <text evidence="2">The sequence shown here is derived from an EMBL/GenBank/DDBJ whole genome shotgun (WGS) entry which is preliminary data.</text>
</comment>
<protein>
    <recommendedName>
        <fullName evidence="4">Bacterial Ig-like domain-containing protein</fullName>
    </recommendedName>
</protein>
<evidence type="ECO:0000313" key="3">
    <source>
        <dbReference type="Proteomes" id="UP000192276"/>
    </source>
</evidence>
<name>A0A1V9FKW3_9BACT</name>
<organism evidence="2 3">
    <name type="scientific">Niastella populi</name>
    <dbReference type="NCBI Taxonomy" id="550983"/>
    <lineage>
        <taxon>Bacteria</taxon>
        <taxon>Pseudomonadati</taxon>
        <taxon>Bacteroidota</taxon>
        <taxon>Chitinophagia</taxon>
        <taxon>Chitinophagales</taxon>
        <taxon>Chitinophagaceae</taxon>
        <taxon>Niastella</taxon>
    </lineage>
</organism>
<dbReference type="Proteomes" id="UP000192276">
    <property type="component" value="Unassembled WGS sequence"/>
</dbReference>
<dbReference type="RefSeq" id="WP_081164757.1">
    <property type="nucleotide sequence ID" value="NZ_LWBP01000186.1"/>
</dbReference>
<evidence type="ECO:0000313" key="2">
    <source>
        <dbReference type="EMBL" id="OQP58866.1"/>
    </source>
</evidence>
<feature type="signal peptide" evidence="1">
    <location>
        <begin position="1"/>
        <end position="20"/>
    </location>
</feature>
<evidence type="ECO:0008006" key="4">
    <source>
        <dbReference type="Google" id="ProtNLM"/>
    </source>
</evidence>
<keyword evidence="3" id="KW-1185">Reference proteome</keyword>
<evidence type="ECO:0000256" key="1">
    <source>
        <dbReference type="SAM" id="SignalP"/>
    </source>
</evidence>
<dbReference type="Gene3D" id="2.60.120.260">
    <property type="entry name" value="Galactose-binding domain-like"/>
    <property type="match status" value="1"/>
</dbReference>
<dbReference type="STRING" id="550983.A4R26_22045"/>
<gene>
    <name evidence="2" type="ORF">A4R26_22045</name>
</gene>
<reference evidence="3" key="1">
    <citation type="submission" date="2016-04" db="EMBL/GenBank/DDBJ databases">
        <authorList>
            <person name="Chen L."/>
            <person name="Zhuang W."/>
            <person name="Wang G."/>
        </authorList>
    </citation>
    <scope>NUCLEOTIDE SEQUENCE [LARGE SCALE GENOMIC DNA]</scope>
    <source>
        <strain evidence="3">208</strain>
    </source>
</reference>
<sequence length="429" mass="45356">MKRALFFWFSLLLAGSELLAQTQLVSYGSGWRYLDNGTDQGTAWRSLSFNDAAWKTGNGLFGYGKSDVVTTVGFGSNSKKKYITTYFRKIISLSELSNIVYFSAGVLRDDGIVVYVNGVEVYRNKMPVGSITYLTKASNADDNGDVTQTFTINTTAFVSGDNVIAVEIHQNNASTPDMAFDLQLAALADQTPPAVVSMLRQSPATQSTNASTVTFRAAFSEKIRGIDHSDFTLTTVSGTAGGTLLSGAVAAVGTDSVVYDVTVSNVQGDGTLRLDVNGSGTGITDTIGNAIAAGFNNGATYIVDRTAPLVQSILRQSPATQITSDSTIKFRITFSESVTGVDRNDFILTLVDGTAAGVLRHTAVMAVDTTGVIYDITVNAVQGNGTLRLDLNGSGTGIADVVGPGWHPIAMEVCLYVGATHLIQPGARR</sequence>
<dbReference type="OrthoDB" id="607399at2"/>
<keyword evidence="1" id="KW-0732">Signal</keyword>
<dbReference type="AlphaFoldDB" id="A0A1V9FKW3"/>
<accession>A0A1V9FKW3</accession>
<dbReference type="EMBL" id="LWBP01000186">
    <property type="protein sequence ID" value="OQP58866.1"/>
    <property type="molecule type" value="Genomic_DNA"/>
</dbReference>